<dbReference type="Proteomes" id="UP000593915">
    <property type="component" value="Chromosome"/>
</dbReference>
<gene>
    <name evidence="1" type="ORF">IFE08_01955</name>
</gene>
<sequence length="208" mass="24836">MSIDNIKYNELMHKLYSTSPTEDILNRYVLSEIYSPIADYPNAVKIIMEAEKKLLSNKLLFTGAYIWTTQIFKKNPFLVILKESIEKFSIEEKAIYYYLSALDLNYTLPSEKETIKNYLERSTSYNTIFVANYLDLLKIVTDDNEKKSLLYKAKKNVKRVFTVEECKKLGYEYYYNIDNYNDEYIKEISLNEFQYLTLFQKKEYENLL</sequence>
<evidence type="ECO:0000313" key="1">
    <source>
        <dbReference type="EMBL" id="QOW61192.1"/>
    </source>
</evidence>
<protein>
    <submittedName>
        <fullName evidence="1">Uncharacterized protein</fullName>
    </submittedName>
</protein>
<organism evidence="1 2">
    <name type="scientific">Treponema pedis</name>
    <dbReference type="NCBI Taxonomy" id="409322"/>
    <lineage>
        <taxon>Bacteria</taxon>
        <taxon>Pseudomonadati</taxon>
        <taxon>Spirochaetota</taxon>
        <taxon>Spirochaetia</taxon>
        <taxon>Spirochaetales</taxon>
        <taxon>Treponemataceae</taxon>
        <taxon>Treponema</taxon>
    </lineage>
</organism>
<proteinExistence type="predicted"/>
<dbReference type="AlphaFoldDB" id="A0A7S7AWR1"/>
<dbReference type="EMBL" id="CP061839">
    <property type="protein sequence ID" value="QOW61192.1"/>
    <property type="molecule type" value="Genomic_DNA"/>
</dbReference>
<name>A0A7S7AWR1_9SPIR</name>
<reference evidence="1 2" key="1">
    <citation type="submission" date="2020-09" db="EMBL/GenBank/DDBJ databases">
        <title>Characterization of Treponema spp. from bovine digital dermatitis in Korea.</title>
        <authorList>
            <person name="Espiritu H.M."/>
            <person name="Cho Y.I."/>
            <person name="Mamuad L."/>
        </authorList>
    </citation>
    <scope>NUCLEOTIDE SEQUENCE [LARGE SCALE GENOMIC DNA]</scope>
    <source>
        <strain evidence="1 2">KS1</strain>
    </source>
</reference>
<evidence type="ECO:0000313" key="2">
    <source>
        <dbReference type="Proteomes" id="UP000593915"/>
    </source>
</evidence>
<accession>A0A7S7AWR1</accession>
<dbReference type="RefSeq" id="WP_194076665.1">
    <property type="nucleotide sequence ID" value="NZ_CP061839.1"/>
</dbReference>